<dbReference type="PANTHER" id="PTHR24409">
    <property type="entry name" value="ZINC FINGER PROTEIN 142"/>
    <property type="match status" value="1"/>
</dbReference>
<dbReference type="PANTHER" id="PTHR24409:SF356">
    <property type="entry name" value="C2H2 FINGER DOMAIN TRANSCRIPTION FACTOR (EUROFUNG)"/>
    <property type="match status" value="1"/>
</dbReference>
<dbReference type="Proteomes" id="UP001310594">
    <property type="component" value="Unassembled WGS sequence"/>
</dbReference>
<dbReference type="Gene3D" id="3.30.160.60">
    <property type="entry name" value="Classic Zinc Finger"/>
    <property type="match status" value="3"/>
</dbReference>
<organism evidence="7 8">
    <name type="scientific">Elasticomyces elasticus</name>
    <dbReference type="NCBI Taxonomy" id="574655"/>
    <lineage>
        <taxon>Eukaryota</taxon>
        <taxon>Fungi</taxon>
        <taxon>Dikarya</taxon>
        <taxon>Ascomycota</taxon>
        <taxon>Pezizomycotina</taxon>
        <taxon>Dothideomycetes</taxon>
        <taxon>Dothideomycetidae</taxon>
        <taxon>Mycosphaerellales</taxon>
        <taxon>Teratosphaeriaceae</taxon>
        <taxon>Elasticomyces</taxon>
    </lineage>
</organism>
<dbReference type="PROSITE" id="PS00028">
    <property type="entry name" value="ZINC_FINGER_C2H2_1"/>
    <property type="match status" value="4"/>
</dbReference>
<evidence type="ECO:0000259" key="6">
    <source>
        <dbReference type="PROSITE" id="PS50157"/>
    </source>
</evidence>
<dbReference type="GO" id="GO:0005634">
    <property type="term" value="C:nucleus"/>
    <property type="evidence" value="ECO:0007669"/>
    <property type="project" value="TreeGrafter"/>
</dbReference>
<keyword evidence="1" id="KW-0479">Metal-binding</keyword>
<gene>
    <name evidence="7" type="ORF">LTR97_011419</name>
</gene>
<sequence>MYGCWTCDDRFYDQDDCEEHMDDYGHWPECNVCDQTFKTQRACNQHMDAKDHWQPKHPCETCDMVFRSEHAVEQHMAAKGHWRNYCADCDKHFQNLNNYQMHRKSRVHQGATVTCPFCKTNYTTASGLSHHLETGSCVKAPGLNRDTIHRAISARDPHGTITNKQITYHQDDTPTTYSATNQAFNGRFWECYLCSRQFNSKTALNQHLTSPVHQQKVYHCFGRGCSKEFTSLAGFFNHLESETCGAMRFQDVGKSVGRVLGGNRLISFG</sequence>
<dbReference type="EMBL" id="JAVRQU010000021">
    <property type="protein sequence ID" value="KAK5691426.1"/>
    <property type="molecule type" value="Genomic_DNA"/>
</dbReference>
<dbReference type="InterPro" id="IPR013087">
    <property type="entry name" value="Znf_C2H2_type"/>
</dbReference>
<dbReference type="InterPro" id="IPR036236">
    <property type="entry name" value="Znf_C2H2_sf"/>
</dbReference>
<dbReference type="Pfam" id="PF12874">
    <property type="entry name" value="zf-met"/>
    <property type="match status" value="2"/>
</dbReference>
<evidence type="ECO:0000256" key="4">
    <source>
        <dbReference type="ARBA" id="ARBA00022833"/>
    </source>
</evidence>
<dbReference type="InterPro" id="IPR022755">
    <property type="entry name" value="Znf_C2H2_jaz"/>
</dbReference>
<accession>A0AAN7W4T1</accession>
<evidence type="ECO:0000256" key="3">
    <source>
        <dbReference type="ARBA" id="ARBA00022771"/>
    </source>
</evidence>
<keyword evidence="2" id="KW-0677">Repeat</keyword>
<dbReference type="Pfam" id="PF12171">
    <property type="entry name" value="zf-C2H2_jaz"/>
    <property type="match status" value="1"/>
</dbReference>
<evidence type="ECO:0000256" key="1">
    <source>
        <dbReference type="ARBA" id="ARBA00022723"/>
    </source>
</evidence>
<proteinExistence type="predicted"/>
<dbReference type="PROSITE" id="PS50157">
    <property type="entry name" value="ZINC_FINGER_C2H2_2"/>
    <property type="match status" value="2"/>
</dbReference>
<feature type="domain" description="C2H2-type" evidence="6">
    <location>
        <begin position="84"/>
        <end position="113"/>
    </location>
</feature>
<evidence type="ECO:0000256" key="2">
    <source>
        <dbReference type="ARBA" id="ARBA00022737"/>
    </source>
</evidence>
<keyword evidence="3 5" id="KW-0863">Zinc-finger</keyword>
<reference evidence="7" key="1">
    <citation type="submission" date="2023-08" db="EMBL/GenBank/DDBJ databases">
        <title>Black Yeasts Isolated from many extreme environments.</title>
        <authorList>
            <person name="Coleine C."/>
            <person name="Stajich J.E."/>
            <person name="Selbmann L."/>
        </authorList>
    </citation>
    <scope>NUCLEOTIDE SEQUENCE</scope>
    <source>
        <strain evidence="7">CCFEE 5810</strain>
    </source>
</reference>
<dbReference type="SMART" id="SM00355">
    <property type="entry name" value="ZnF_C2H2"/>
    <property type="match status" value="7"/>
</dbReference>
<dbReference type="AlphaFoldDB" id="A0AAN7W4T1"/>
<dbReference type="GO" id="GO:0000981">
    <property type="term" value="F:DNA-binding transcription factor activity, RNA polymerase II-specific"/>
    <property type="evidence" value="ECO:0007669"/>
    <property type="project" value="TreeGrafter"/>
</dbReference>
<protein>
    <recommendedName>
        <fullName evidence="6">C2H2-type domain-containing protein</fullName>
    </recommendedName>
</protein>
<evidence type="ECO:0000313" key="7">
    <source>
        <dbReference type="EMBL" id="KAK5691426.1"/>
    </source>
</evidence>
<feature type="domain" description="C2H2-type" evidence="6">
    <location>
        <begin position="189"/>
        <end position="213"/>
    </location>
</feature>
<comment type="caution">
    <text evidence="7">The sequence shown here is derived from an EMBL/GenBank/DDBJ whole genome shotgun (WGS) entry which is preliminary data.</text>
</comment>
<dbReference type="GO" id="GO:0000977">
    <property type="term" value="F:RNA polymerase II transcription regulatory region sequence-specific DNA binding"/>
    <property type="evidence" value="ECO:0007669"/>
    <property type="project" value="TreeGrafter"/>
</dbReference>
<dbReference type="SUPFAM" id="SSF57667">
    <property type="entry name" value="beta-beta-alpha zinc fingers"/>
    <property type="match status" value="3"/>
</dbReference>
<keyword evidence="4" id="KW-0862">Zinc</keyword>
<evidence type="ECO:0000313" key="8">
    <source>
        <dbReference type="Proteomes" id="UP001310594"/>
    </source>
</evidence>
<dbReference type="GO" id="GO:0008270">
    <property type="term" value="F:zinc ion binding"/>
    <property type="evidence" value="ECO:0007669"/>
    <property type="project" value="UniProtKB-KW"/>
</dbReference>
<name>A0AAN7W4T1_9PEZI</name>
<evidence type="ECO:0000256" key="5">
    <source>
        <dbReference type="PROSITE-ProRule" id="PRU00042"/>
    </source>
</evidence>